<keyword evidence="2" id="KW-1185">Reference proteome</keyword>
<accession>A0AAD9V5X2</accession>
<evidence type="ECO:0000313" key="1">
    <source>
        <dbReference type="EMBL" id="KAK2562443.1"/>
    </source>
</evidence>
<dbReference type="EMBL" id="JARQWQ010000028">
    <property type="protein sequence ID" value="KAK2562443.1"/>
    <property type="molecule type" value="Genomic_DNA"/>
</dbReference>
<dbReference type="InterPro" id="IPR043502">
    <property type="entry name" value="DNA/RNA_pol_sf"/>
</dbReference>
<name>A0AAD9V5X2_ACRCE</name>
<gene>
    <name evidence="1" type="ORF">P5673_014099</name>
</gene>
<dbReference type="InterPro" id="IPR008042">
    <property type="entry name" value="Retrotrans_Pao"/>
</dbReference>
<dbReference type="Proteomes" id="UP001249851">
    <property type="component" value="Unassembled WGS sequence"/>
</dbReference>
<dbReference type="PANTHER" id="PTHR47331">
    <property type="entry name" value="PHD-TYPE DOMAIN-CONTAINING PROTEIN"/>
    <property type="match status" value="1"/>
</dbReference>
<sequence>MRNWAKGPDLFNNILAVLLRFREYEVAFIGDIKKIYLTVATNVLDQHTHRFLWRDMETTQEPDIYVIQRVSFGEKPSGAIATVALRKTAEMGKDQFPEASQVILNNTYMDDIIESVNNRKKAKQIAVNDINDSPRLTGRYTVRAKILMRKLWTYETKPDWEEPIPEEYGREWMTFFSDLPEMEKITVKRRIKPYRAIGDPILMIFSDGSNNAYGACAYVRWELPTLPESEWPITQTPTTVQKLPDTVEVSINIVNKIEEDTHSTFEKLLRVTARVLALHHKMTRTTFKNVTKVLTPEDIANAEQFWILQAQKIMHEDLKKGQFNINASVLENVTIEYIYSGRTKSAMDGNELQ</sequence>
<dbReference type="Pfam" id="PF05380">
    <property type="entry name" value="Peptidase_A17"/>
    <property type="match status" value="1"/>
</dbReference>
<protein>
    <submittedName>
        <fullName evidence="1">Uncharacterized protein</fullName>
    </submittedName>
</protein>
<proteinExistence type="predicted"/>
<reference evidence="1" key="2">
    <citation type="journal article" date="2023" name="Science">
        <title>Genomic signatures of disease resistance in endangered staghorn corals.</title>
        <authorList>
            <person name="Vollmer S.V."/>
            <person name="Selwyn J.D."/>
            <person name="Despard B.A."/>
            <person name="Roesel C.L."/>
        </authorList>
    </citation>
    <scope>NUCLEOTIDE SEQUENCE</scope>
    <source>
        <strain evidence="1">K2</strain>
    </source>
</reference>
<evidence type="ECO:0000313" key="2">
    <source>
        <dbReference type="Proteomes" id="UP001249851"/>
    </source>
</evidence>
<dbReference type="SUPFAM" id="SSF56672">
    <property type="entry name" value="DNA/RNA polymerases"/>
    <property type="match status" value="1"/>
</dbReference>
<comment type="caution">
    <text evidence="1">The sequence shown here is derived from an EMBL/GenBank/DDBJ whole genome shotgun (WGS) entry which is preliminary data.</text>
</comment>
<dbReference type="AlphaFoldDB" id="A0AAD9V5X2"/>
<reference evidence="1" key="1">
    <citation type="journal article" date="2023" name="G3 (Bethesda)">
        <title>Whole genome assembly and annotation of the endangered Caribbean coral Acropora cervicornis.</title>
        <authorList>
            <person name="Selwyn J.D."/>
            <person name="Vollmer S.V."/>
        </authorList>
    </citation>
    <scope>NUCLEOTIDE SEQUENCE</scope>
    <source>
        <strain evidence="1">K2</strain>
    </source>
</reference>
<organism evidence="1 2">
    <name type="scientific">Acropora cervicornis</name>
    <name type="common">Staghorn coral</name>
    <dbReference type="NCBI Taxonomy" id="6130"/>
    <lineage>
        <taxon>Eukaryota</taxon>
        <taxon>Metazoa</taxon>
        <taxon>Cnidaria</taxon>
        <taxon>Anthozoa</taxon>
        <taxon>Hexacorallia</taxon>
        <taxon>Scleractinia</taxon>
        <taxon>Astrocoeniina</taxon>
        <taxon>Acroporidae</taxon>
        <taxon>Acropora</taxon>
    </lineage>
</organism>